<accession>A0A0G0RKF5</accession>
<dbReference type="AlphaFoldDB" id="A0A0G0RKF5"/>
<keyword evidence="1" id="KW-0812">Transmembrane</keyword>
<organism evidence="3 4">
    <name type="scientific">Candidatus Woesebacteria bacterium GW2011_GWA1_39_21b</name>
    <dbReference type="NCBI Taxonomy" id="1618551"/>
    <lineage>
        <taxon>Bacteria</taxon>
        <taxon>Candidatus Woeseibacteriota</taxon>
    </lineage>
</organism>
<feature type="transmembrane region" description="Helical" evidence="1">
    <location>
        <begin position="57"/>
        <end position="75"/>
    </location>
</feature>
<keyword evidence="1" id="KW-0472">Membrane</keyword>
<keyword evidence="1" id="KW-1133">Transmembrane helix</keyword>
<reference evidence="3 4" key="1">
    <citation type="journal article" date="2015" name="Nature">
        <title>rRNA introns, odd ribosomes, and small enigmatic genomes across a large radiation of phyla.</title>
        <authorList>
            <person name="Brown C.T."/>
            <person name="Hug L.A."/>
            <person name="Thomas B.C."/>
            <person name="Sharon I."/>
            <person name="Castelle C.J."/>
            <person name="Singh A."/>
            <person name="Wilkins M.J."/>
            <person name="Williams K.H."/>
            <person name="Banfield J.F."/>
        </authorList>
    </citation>
    <scope>NUCLEOTIDE SEQUENCE [LARGE SCALE GENOMIC DNA]</scope>
</reference>
<dbReference type="Proteomes" id="UP000034690">
    <property type="component" value="Unassembled WGS sequence"/>
</dbReference>
<dbReference type="EMBL" id="LBWQ01000005">
    <property type="protein sequence ID" value="KKR14092.1"/>
    <property type="molecule type" value="Genomic_DNA"/>
</dbReference>
<name>A0A0G0RKF5_9BACT</name>
<sequence length="77" mass="8389">MIYEVVGWIGTFAILLAYYLVSTKKLSADNRRYQILNVVGAIGIIINSGVHGVIPSVGLNTAWLLIGLYGLIKVVKK</sequence>
<gene>
    <name evidence="3" type="ORF">UT40_C0005G0021</name>
</gene>
<evidence type="ECO:0000313" key="3">
    <source>
        <dbReference type="EMBL" id="KKR14092.1"/>
    </source>
</evidence>
<evidence type="ECO:0000259" key="2">
    <source>
        <dbReference type="Pfam" id="PF26604"/>
    </source>
</evidence>
<protein>
    <recommendedName>
        <fullName evidence="2">CBU-0592-like domain-containing protein</fullName>
    </recommendedName>
</protein>
<feature type="transmembrane region" description="Helical" evidence="1">
    <location>
        <begin position="33"/>
        <end position="51"/>
    </location>
</feature>
<evidence type="ECO:0000313" key="4">
    <source>
        <dbReference type="Proteomes" id="UP000034690"/>
    </source>
</evidence>
<dbReference type="InterPro" id="IPR058058">
    <property type="entry name" value="CBU_0592-like"/>
</dbReference>
<dbReference type="NCBIfam" id="NF047864">
    <property type="entry name" value="CBU_0592_membra"/>
    <property type="match status" value="1"/>
</dbReference>
<feature type="domain" description="CBU-0592-like" evidence="2">
    <location>
        <begin position="3"/>
        <end position="76"/>
    </location>
</feature>
<proteinExistence type="predicted"/>
<dbReference type="Pfam" id="PF26604">
    <property type="entry name" value="CBU_0592"/>
    <property type="match status" value="1"/>
</dbReference>
<evidence type="ECO:0000256" key="1">
    <source>
        <dbReference type="SAM" id="Phobius"/>
    </source>
</evidence>
<comment type="caution">
    <text evidence="3">The sequence shown here is derived from an EMBL/GenBank/DDBJ whole genome shotgun (WGS) entry which is preliminary data.</text>
</comment>
<feature type="transmembrane region" description="Helical" evidence="1">
    <location>
        <begin position="6"/>
        <end position="21"/>
    </location>
</feature>